<dbReference type="RefSeq" id="WP_118235450.1">
    <property type="nucleotide sequence ID" value="NZ_QRJH01000001.1"/>
</dbReference>
<dbReference type="Proteomes" id="UP000284024">
    <property type="component" value="Unassembled WGS sequence"/>
</dbReference>
<proteinExistence type="predicted"/>
<comment type="caution">
    <text evidence="1">The sequence shown here is derived from an EMBL/GenBank/DDBJ whole genome shotgun (WGS) entry which is preliminary data.</text>
</comment>
<name>A0A414W5L7_9FIRM</name>
<organism evidence="1 2">
    <name type="scientific">Blautia obeum</name>
    <dbReference type="NCBI Taxonomy" id="40520"/>
    <lineage>
        <taxon>Bacteria</taxon>
        <taxon>Bacillati</taxon>
        <taxon>Bacillota</taxon>
        <taxon>Clostridia</taxon>
        <taxon>Lachnospirales</taxon>
        <taxon>Lachnospiraceae</taxon>
        <taxon>Blautia</taxon>
    </lineage>
</organism>
<protein>
    <submittedName>
        <fullName evidence="1">Uncharacterized protein</fullName>
    </submittedName>
</protein>
<dbReference type="EMBL" id="QRJH01000001">
    <property type="protein sequence ID" value="RHH21097.1"/>
    <property type="molecule type" value="Genomic_DNA"/>
</dbReference>
<sequence length="85" mass="9787">MRIHCENYSSDDIKRVYICLVNTNELLGLDVVNPVDGSPVLKGFNKSNTTKIDFEDGLELDNFIEALLQLQHYHRVHAGVWRVMK</sequence>
<gene>
    <name evidence="1" type="ORF">DW222_01285</name>
</gene>
<accession>A0A414W5L7</accession>
<evidence type="ECO:0000313" key="1">
    <source>
        <dbReference type="EMBL" id="RHH21097.1"/>
    </source>
</evidence>
<reference evidence="1 2" key="1">
    <citation type="submission" date="2018-08" db="EMBL/GenBank/DDBJ databases">
        <title>A genome reference for cultivated species of the human gut microbiota.</title>
        <authorList>
            <person name="Zou Y."/>
            <person name="Xue W."/>
            <person name="Luo G."/>
        </authorList>
    </citation>
    <scope>NUCLEOTIDE SEQUENCE [LARGE SCALE GENOMIC DNA]</scope>
    <source>
        <strain evidence="1 2">AM18-2AC</strain>
    </source>
</reference>
<dbReference type="AlphaFoldDB" id="A0A414W5L7"/>
<evidence type="ECO:0000313" key="2">
    <source>
        <dbReference type="Proteomes" id="UP000284024"/>
    </source>
</evidence>